<comment type="caution">
    <text evidence="10">The sequence shown here is derived from an EMBL/GenBank/DDBJ whole genome shotgun (WGS) entry which is preliminary data.</text>
</comment>
<evidence type="ECO:0000256" key="3">
    <source>
        <dbReference type="ARBA" id="ARBA00022727"/>
    </source>
</evidence>
<feature type="domain" description="Thymidylate kinase-like" evidence="9">
    <location>
        <begin position="19"/>
        <end position="205"/>
    </location>
</feature>
<sequence length="230" mass="24270">MAVPAPPHRPVTPGLFVSFEGPEGAGKSTQLAWLAARLAEAGVPHVVTREPGGTPLGTRVREVLLDPLLNIDPLPEFLLYSASRAQLVGNVICPALARGEAVLCDRYADSSLAYQGAGRGLDPTFLAALTREVTGGLVPDLTVLLDLDPALGLARAASRGQPDRLERADLGFHGRVRAGFLALAAQAPRRFLVLDATRDPGALADAIWQAVRDRLSRSPADRSSPHLSGD</sequence>
<evidence type="ECO:0000256" key="2">
    <source>
        <dbReference type="ARBA" id="ARBA00022679"/>
    </source>
</evidence>
<dbReference type="GO" id="GO:0004798">
    <property type="term" value="F:dTMP kinase activity"/>
    <property type="evidence" value="ECO:0007669"/>
    <property type="project" value="UniProtKB-EC"/>
</dbReference>
<comment type="similarity">
    <text evidence="1 8">Belongs to the thymidylate kinase family.</text>
</comment>
<keyword evidence="2 8" id="KW-0808">Transferase</keyword>
<evidence type="ECO:0000256" key="7">
    <source>
        <dbReference type="ARBA" id="ARBA00048743"/>
    </source>
</evidence>
<keyword evidence="11" id="KW-1185">Reference proteome</keyword>
<evidence type="ECO:0000256" key="8">
    <source>
        <dbReference type="HAMAP-Rule" id="MF_00165"/>
    </source>
</evidence>
<dbReference type="NCBIfam" id="TIGR00041">
    <property type="entry name" value="DTMP_kinase"/>
    <property type="match status" value="1"/>
</dbReference>
<dbReference type="Gene3D" id="3.40.50.300">
    <property type="entry name" value="P-loop containing nucleotide triphosphate hydrolases"/>
    <property type="match status" value="1"/>
</dbReference>
<dbReference type="InterPro" id="IPR027417">
    <property type="entry name" value="P-loop_NTPase"/>
</dbReference>
<dbReference type="SUPFAM" id="SSF52540">
    <property type="entry name" value="P-loop containing nucleoside triphosphate hydrolases"/>
    <property type="match status" value="1"/>
</dbReference>
<dbReference type="InterPro" id="IPR018095">
    <property type="entry name" value="Thymidylate_kin_CS"/>
</dbReference>
<proteinExistence type="inferred from homology"/>
<accession>A0ABR6MU88</accession>
<evidence type="ECO:0000313" key="11">
    <source>
        <dbReference type="Proteomes" id="UP000536909"/>
    </source>
</evidence>
<comment type="function">
    <text evidence="8">Phosphorylation of dTMP to form dTDP in both de novo and salvage pathways of dTTP synthesis.</text>
</comment>
<evidence type="ECO:0000256" key="4">
    <source>
        <dbReference type="ARBA" id="ARBA00022741"/>
    </source>
</evidence>
<dbReference type="InterPro" id="IPR018094">
    <property type="entry name" value="Thymidylate_kinase"/>
</dbReference>
<dbReference type="PROSITE" id="PS01331">
    <property type="entry name" value="THYMIDYLATE_KINASE"/>
    <property type="match status" value="1"/>
</dbReference>
<evidence type="ECO:0000256" key="6">
    <source>
        <dbReference type="ARBA" id="ARBA00022840"/>
    </source>
</evidence>
<dbReference type="EMBL" id="JACHFV010000007">
    <property type="protein sequence ID" value="MBB5295501.1"/>
    <property type="molecule type" value="Genomic_DNA"/>
</dbReference>
<keyword evidence="4 8" id="KW-0547">Nucleotide-binding</keyword>
<dbReference type="Proteomes" id="UP000536909">
    <property type="component" value="Unassembled WGS sequence"/>
</dbReference>
<dbReference type="PANTHER" id="PTHR10344">
    <property type="entry name" value="THYMIDYLATE KINASE"/>
    <property type="match status" value="1"/>
</dbReference>
<keyword evidence="3 8" id="KW-0545">Nucleotide biosynthesis</keyword>
<evidence type="ECO:0000256" key="5">
    <source>
        <dbReference type="ARBA" id="ARBA00022777"/>
    </source>
</evidence>
<dbReference type="HAMAP" id="MF_00165">
    <property type="entry name" value="Thymidylate_kinase"/>
    <property type="match status" value="1"/>
</dbReference>
<dbReference type="CDD" id="cd01672">
    <property type="entry name" value="TMPK"/>
    <property type="match status" value="1"/>
</dbReference>
<dbReference type="EC" id="2.7.4.9" evidence="8"/>
<reference evidence="10 11" key="1">
    <citation type="submission" date="2020-08" db="EMBL/GenBank/DDBJ databases">
        <title>Genomic Encyclopedia of Type Strains, Phase IV (KMG-IV): sequencing the most valuable type-strain genomes for metagenomic binning, comparative biology and taxonomic classification.</title>
        <authorList>
            <person name="Goeker M."/>
        </authorList>
    </citation>
    <scope>NUCLEOTIDE SEQUENCE [LARGE SCALE GENOMIC DNA]</scope>
    <source>
        <strain evidence="10 11">DSM 105434</strain>
    </source>
</reference>
<feature type="binding site" evidence="8">
    <location>
        <begin position="21"/>
        <end position="28"/>
    </location>
    <ligand>
        <name>ATP</name>
        <dbReference type="ChEBI" id="CHEBI:30616"/>
    </ligand>
</feature>
<organism evidence="10 11">
    <name type="scientific">Deinococcus metallilatus</name>
    <dbReference type="NCBI Taxonomy" id="1211322"/>
    <lineage>
        <taxon>Bacteria</taxon>
        <taxon>Thermotogati</taxon>
        <taxon>Deinococcota</taxon>
        <taxon>Deinococci</taxon>
        <taxon>Deinococcales</taxon>
        <taxon>Deinococcaceae</taxon>
        <taxon>Deinococcus</taxon>
    </lineage>
</organism>
<keyword evidence="5 8" id="KW-0418">Kinase</keyword>
<evidence type="ECO:0000256" key="1">
    <source>
        <dbReference type="ARBA" id="ARBA00009776"/>
    </source>
</evidence>
<evidence type="ECO:0000259" key="9">
    <source>
        <dbReference type="Pfam" id="PF02223"/>
    </source>
</evidence>
<dbReference type="Pfam" id="PF02223">
    <property type="entry name" value="Thymidylate_kin"/>
    <property type="match status" value="1"/>
</dbReference>
<protein>
    <recommendedName>
        <fullName evidence="8">Thymidylate kinase</fullName>
        <ecNumber evidence="8">2.7.4.9</ecNumber>
    </recommendedName>
    <alternativeName>
        <fullName evidence="8">dTMP kinase</fullName>
    </alternativeName>
</protein>
<dbReference type="PANTHER" id="PTHR10344:SF4">
    <property type="entry name" value="UMP-CMP KINASE 2, MITOCHONDRIAL"/>
    <property type="match status" value="1"/>
</dbReference>
<name>A0ABR6MU88_9DEIO</name>
<comment type="catalytic activity">
    <reaction evidence="7 8">
        <text>dTMP + ATP = dTDP + ADP</text>
        <dbReference type="Rhea" id="RHEA:13517"/>
        <dbReference type="ChEBI" id="CHEBI:30616"/>
        <dbReference type="ChEBI" id="CHEBI:58369"/>
        <dbReference type="ChEBI" id="CHEBI:63528"/>
        <dbReference type="ChEBI" id="CHEBI:456216"/>
        <dbReference type="EC" id="2.7.4.9"/>
    </reaction>
</comment>
<keyword evidence="6 8" id="KW-0067">ATP-binding</keyword>
<gene>
    <name evidence="8" type="primary">tmk</name>
    <name evidence="10" type="ORF">HNQ10_002330</name>
</gene>
<dbReference type="InterPro" id="IPR039430">
    <property type="entry name" value="Thymidylate_kin-like_dom"/>
</dbReference>
<evidence type="ECO:0000313" key="10">
    <source>
        <dbReference type="EMBL" id="MBB5295501.1"/>
    </source>
</evidence>